<proteinExistence type="predicted"/>
<name>A0A5C2RVI9_9APHY</name>
<dbReference type="AlphaFoldDB" id="A0A5C2RVI9"/>
<accession>A0A5C2RVI9</accession>
<evidence type="ECO:0000313" key="2">
    <source>
        <dbReference type="Proteomes" id="UP000313359"/>
    </source>
</evidence>
<reference evidence="1" key="1">
    <citation type="journal article" date="2018" name="Genome Biol. Evol.">
        <title>Genomics and development of Lentinus tigrinus, a white-rot wood-decaying mushroom with dimorphic fruiting bodies.</title>
        <authorList>
            <person name="Wu B."/>
            <person name="Xu Z."/>
            <person name="Knudson A."/>
            <person name="Carlson A."/>
            <person name="Chen N."/>
            <person name="Kovaka S."/>
            <person name="LaButti K."/>
            <person name="Lipzen A."/>
            <person name="Pennachio C."/>
            <person name="Riley R."/>
            <person name="Schakwitz W."/>
            <person name="Umezawa K."/>
            <person name="Ohm R.A."/>
            <person name="Grigoriev I.V."/>
            <person name="Nagy L.G."/>
            <person name="Gibbons J."/>
            <person name="Hibbett D."/>
        </authorList>
    </citation>
    <scope>NUCLEOTIDE SEQUENCE [LARGE SCALE GENOMIC DNA]</scope>
    <source>
        <strain evidence="1">ALCF2SS1-6</strain>
    </source>
</reference>
<dbReference type="EMBL" id="ML122296">
    <property type="protein sequence ID" value="RPD55354.1"/>
    <property type="molecule type" value="Genomic_DNA"/>
</dbReference>
<sequence>MQTFPRLCDLTVHGEDQKGFLADLVRVEPGGLVGLKRLQLGSRDPACGELETVAHTLESCVQRGLQLDAFSYLFLNYGVRSRATFEERFELQGDTLHQYRERLRIVAGSVKLSANDTELPTAPKL</sequence>
<dbReference type="Proteomes" id="UP000313359">
    <property type="component" value="Unassembled WGS sequence"/>
</dbReference>
<evidence type="ECO:0000313" key="1">
    <source>
        <dbReference type="EMBL" id="RPD55354.1"/>
    </source>
</evidence>
<gene>
    <name evidence="1" type="ORF">L227DRAFT_309330</name>
</gene>
<organism evidence="1 2">
    <name type="scientific">Lentinus tigrinus ALCF2SS1-6</name>
    <dbReference type="NCBI Taxonomy" id="1328759"/>
    <lineage>
        <taxon>Eukaryota</taxon>
        <taxon>Fungi</taxon>
        <taxon>Dikarya</taxon>
        <taxon>Basidiomycota</taxon>
        <taxon>Agaricomycotina</taxon>
        <taxon>Agaricomycetes</taxon>
        <taxon>Polyporales</taxon>
        <taxon>Polyporaceae</taxon>
        <taxon>Lentinus</taxon>
    </lineage>
</organism>
<keyword evidence="2" id="KW-1185">Reference proteome</keyword>
<protein>
    <submittedName>
        <fullName evidence="1">Uncharacterized protein</fullName>
    </submittedName>
</protein>